<dbReference type="PANTHER" id="PTHR45813">
    <property type="entry name" value="IG-LIKE DOMAIN-CONTAINING PROTEIN"/>
    <property type="match status" value="1"/>
</dbReference>
<comment type="subcellular location">
    <subcellularLocation>
        <location evidence="1">Membrane</location>
        <topology evidence="1">Multi-pass membrane protein</topology>
    </subcellularLocation>
</comment>
<feature type="domain" description="G-protein coupled receptors family 2 profile 2" evidence="10">
    <location>
        <begin position="58"/>
        <end position="318"/>
    </location>
</feature>
<dbReference type="PROSITE" id="PS50221">
    <property type="entry name" value="GAIN_B"/>
    <property type="match status" value="1"/>
</dbReference>
<dbReference type="Gene3D" id="1.20.1070.10">
    <property type="entry name" value="Rhodopsin 7-helix transmembrane proteins"/>
    <property type="match status" value="1"/>
</dbReference>
<dbReference type="OMA" id="VVIYKMV"/>
<evidence type="ECO:0000256" key="8">
    <source>
        <dbReference type="SAM" id="Phobius"/>
    </source>
</evidence>
<evidence type="ECO:0000256" key="6">
    <source>
        <dbReference type="ARBA" id="ARBA00023157"/>
    </source>
</evidence>
<evidence type="ECO:0000256" key="4">
    <source>
        <dbReference type="ARBA" id="ARBA00022989"/>
    </source>
</evidence>
<dbReference type="PANTHER" id="PTHR45813:SF8">
    <property type="entry name" value="IG-LIKE DOMAIN-CONTAINING PROTEIN"/>
    <property type="match status" value="1"/>
</dbReference>
<dbReference type="GO" id="GO:0007189">
    <property type="term" value="P:adenylate cyclase-activating G protein-coupled receptor signaling pathway"/>
    <property type="evidence" value="ECO:0007669"/>
    <property type="project" value="TreeGrafter"/>
</dbReference>
<evidence type="ECO:0000256" key="2">
    <source>
        <dbReference type="ARBA" id="ARBA00007343"/>
    </source>
</evidence>
<dbReference type="InterPro" id="IPR051587">
    <property type="entry name" value="Adhesion_GPCR"/>
</dbReference>
<evidence type="ECO:0000259" key="9">
    <source>
        <dbReference type="PROSITE" id="PS50221"/>
    </source>
</evidence>
<keyword evidence="6" id="KW-1015">Disulfide bond</keyword>
<dbReference type="STRING" id="7757.ENSPMAP00000000387"/>
<comment type="similarity">
    <text evidence="2">Belongs to the G-protein coupled receptor 2 family. Adhesion G-protein coupled receptor (ADGR) subfamily.</text>
</comment>
<dbReference type="Ensembl" id="ENSPMAT00000000388.1">
    <property type="protein sequence ID" value="ENSPMAP00000000387.1"/>
    <property type="gene ID" value="ENSPMAG00000000351.1"/>
</dbReference>
<dbReference type="GO" id="GO:0004930">
    <property type="term" value="F:G protein-coupled receptor activity"/>
    <property type="evidence" value="ECO:0007669"/>
    <property type="project" value="InterPro"/>
</dbReference>
<keyword evidence="4 8" id="KW-1133">Transmembrane helix</keyword>
<dbReference type="InterPro" id="IPR000832">
    <property type="entry name" value="GPCR_2_secretin-like"/>
</dbReference>
<dbReference type="Gene3D" id="2.60.220.50">
    <property type="match status" value="1"/>
</dbReference>
<dbReference type="InterPro" id="IPR057244">
    <property type="entry name" value="GAIN_B"/>
</dbReference>
<name>S4R5A7_PETMA</name>
<feature type="transmembrane region" description="Helical" evidence="8">
    <location>
        <begin position="58"/>
        <end position="79"/>
    </location>
</feature>
<dbReference type="FunFam" id="1.20.1070.10:FF:000058">
    <property type="entry name" value="Adhesion G protein-coupled receptor F5"/>
    <property type="match status" value="1"/>
</dbReference>
<sequence>GRGGWSDFGCQLTSSPPAPTIGAGGTPLVDGRFVSCRCNHTTSFSILVSRDTIDDPTLSAISGAGIAVSIASLLAALAVEAATWRSAGRHKNSRVRHLVLVNLCCSLLFANVWFVAAASPAAISNPALCATIAFLVHLGYLSLFFWMLCEGLFLLYLVVIIYDRMTERQIWALAFALGYGLPAAIAVITIVVTHPRGAYLRGGACWLDWKRSRALLAFVVPAFVICCVNLAVLAMVVKKVACRSGAAMGAAMSGKPAVRVKQVVRSVAVLTPLLGVTWGLGIFAFSAGGRGSLVLHYLFAILNSLQGLFILLFDCLFDKEVRK</sequence>
<dbReference type="GO" id="GO:0016020">
    <property type="term" value="C:membrane"/>
    <property type="evidence" value="ECO:0007669"/>
    <property type="project" value="UniProtKB-SubCell"/>
</dbReference>
<feature type="transmembrane region" description="Helical" evidence="8">
    <location>
        <begin position="170"/>
        <end position="194"/>
    </location>
</feature>
<keyword evidence="7" id="KW-0325">Glycoprotein</keyword>
<dbReference type="Pfam" id="PF00002">
    <property type="entry name" value="7tm_2"/>
    <property type="match status" value="1"/>
</dbReference>
<keyword evidence="5 8" id="KW-0472">Membrane</keyword>
<feature type="transmembrane region" description="Helical" evidence="8">
    <location>
        <begin position="143"/>
        <end position="163"/>
    </location>
</feature>
<dbReference type="PRINTS" id="PR00249">
    <property type="entry name" value="GPCRSECRETIN"/>
</dbReference>
<evidence type="ECO:0000256" key="7">
    <source>
        <dbReference type="ARBA" id="ARBA00023180"/>
    </source>
</evidence>
<dbReference type="InterPro" id="IPR017981">
    <property type="entry name" value="GPCR_2-like_7TM"/>
</dbReference>
<feature type="transmembrane region" description="Helical" evidence="8">
    <location>
        <begin position="99"/>
        <end position="123"/>
    </location>
</feature>
<reference evidence="11" key="1">
    <citation type="submission" date="2025-08" db="UniProtKB">
        <authorList>
            <consortium name="Ensembl"/>
        </authorList>
    </citation>
    <scope>IDENTIFICATION</scope>
</reference>
<feature type="domain" description="GAIN-B" evidence="9">
    <location>
        <begin position="1"/>
        <end position="54"/>
    </location>
</feature>
<organism evidence="11">
    <name type="scientific">Petromyzon marinus</name>
    <name type="common">Sea lamprey</name>
    <dbReference type="NCBI Taxonomy" id="7757"/>
    <lineage>
        <taxon>Eukaryota</taxon>
        <taxon>Metazoa</taxon>
        <taxon>Chordata</taxon>
        <taxon>Craniata</taxon>
        <taxon>Vertebrata</taxon>
        <taxon>Cyclostomata</taxon>
        <taxon>Hyperoartia</taxon>
        <taxon>Petromyzontiformes</taxon>
        <taxon>Petromyzontidae</taxon>
        <taxon>Petromyzon</taxon>
    </lineage>
</organism>
<evidence type="ECO:0000256" key="5">
    <source>
        <dbReference type="ARBA" id="ARBA00023136"/>
    </source>
</evidence>
<dbReference type="AlphaFoldDB" id="S4R5A7"/>
<feature type="transmembrane region" description="Helical" evidence="8">
    <location>
        <begin position="267"/>
        <end position="288"/>
    </location>
</feature>
<keyword evidence="3 8" id="KW-0812">Transmembrane</keyword>
<dbReference type="GeneTree" id="ENSGT00940000154603"/>
<dbReference type="InterPro" id="IPR046338">
    <property type="entry name" value="GAIN_dom_sf"/>
</dbReference>
<evidence type="ECO:0000259" key="10">
    <source>
        <dbReference type="PROSITE" id="PS50261"/>
    </source>
</evidence>
<evidence type="ECO:0000256" key="1">
    <source>
        <dbReference type="ARBA" id="ARBA00004141"/>
    </source>
</evidence>
<evidence type="ECO:0008006" key="12">
    <source>
        <dbReference type="Google" id="ProtNLM"/>
    </source>
</evidence>
<dbReference type="GO" id="GO:0007166">
    <property type="term" value="P:cell surface receptor signaling pathway"/>
    <property type="evidence" value="ECO:0007669"/>
    <property type="project" value="InterPro"/>
</dbReference>
<protein>
    <recommendedName>
        <fullName evidence="12">G-protein coupled receptors family 2 profile 2 domain-containing protein</fullName>
    </recommendedName>
</protein>
<evidence type="ECO:0000313" key="11">
    <source>
        <dbReference type="Ensembl" id="ENSPMAP00000000387.1"/>
    </source>
</evidence>
<feature type="transmembrane region" description="Helical" evidence="8">
    <location>
        <begin position="294"/>
        <end position="317"/>
    </location>
</feature>
<evidence type="ECO:0000256" key="3">
    <source>
        <dbReference type="ARBA" id="ARBA00022692"/>
    </source>
</evidence>
<dbReference type="PROSITE" id="PS50261">
    <property type="entry name" value="G_PROTEIN_RECEP_F2_4"/>
    <property type="match status" value="1"/>
</dbReference>
<dbReference type="HOGENOM" id="CLU_002753_3_6_1"/>
<proteinExistence type="inferred from homology"/>
<accession>S4R5A7</accession>
<feature type="transmembrane region" description="Helical" evidence="8">
    <location>
        <begin position="214"/>
        <end position="237"/>
    </location>
</feature>
<reference evidence="11" key="2">
    <citation type="submission" date="2025-09" db="UniProtKB">
        <authorList>
            <consortium name="Ensembl"/>
        </authorList>
    </citation>
    <scope>IDENTIFICATION</scope>
</reference>